<sequence>MPVVIAIERSMFMPRMIAENAAMNEIEHTFYATANYLLQL</sequence>
<gene>
    <name evidence="1" type="ORF">ECH7EC869_2407</name>
</gene>
<dbReference type="BioCyc" id="ECOL478008-HMP:G76-482357-MONOMER"/>
<dbReference type="AlphaFoldDB" id="A0A0H3PIE7"/>
<reference evidence="1 2" key="1">
    <citation type="journal article" date="2011" name="Appl. Environ. Microbiol.">
        <title>Genome signatures of Escherichia coli O157:H7 isolates from the bovine host reservoir.</title>
        <authorList>
            <person name="Eppinger M."/>
            <person name="Mammel M.K."/>
            <person name="Leclerc J.E."/>
            <person name="Ravel J."/>
            <person name="Cebula T.A."/>
        </authorList>
    </citation>
    <scope>NUCLEOTIDE SEQUENCE [LARGE SCALE GENOMIC DNA]</scope>
    <source>
        <strain evidence="1 2">EC869</strain>
    </source>
</reference>
<proteinExistence type="predicted"/>
<name>A0A0H3PIE7_ECO5C</name>
<evidence type="ECO:0000313" key="1">
    <source>
        <dbReference type="EMBL" id="EDU88902.1"/>
    </source>
</evidence>
<organism evidence="1 2">
    <name type="scientific">Escherichia coli O157:H7 (strain EC869)</name>
    <dbReference type="NCBI Taxonomy" id="478008"/>
    <lineage>
        <taxon>Bacteria</taxon>
        <taxon>Pseudomonadati</taxon>
        <taxon>Pseudomonadota</taxon>
        <taxon>Gammaproteobacteria</taxon>
        <taxon>Enterobacterales</taxon>
        <taxon>Enterobacteriaceae</taxon>
        <taxon>Escherichia</taxon>
    </lineage>
</organism>
<dbReference type="Proteomes" id="UP000004641">
    <property type="component" value="Unassembled WGS sequence"/>
</dbReference>
<evidence type="ECO:0000313" key="2">
    <source>
        <dbReference type="Proteomes" id="UP000004641"/>
    </source>
</evidence>
<dbReference type="EMBL" id="ABHU01000030">
    <property type="protein sequence ID" value="EDU88902.1"/>
    <property type="molecule type" value="Genomic_DNA"/>
</dbReference>
<accession>A0A0H3PIE7</accession>
<protein>
    <submittedName>
        <fullName evidence="1">Uncharacterized protein</fullName>
    </submittedName>
</protein>
<comment type="caution">
    <text evidence="1">The sequence shown here is derived from an EMBL/GenBank/DDBJ whole genome shotgun (WGS) entry which is preliminary data.</text>
</comment>